<gene>
    <name evidence="5" type="ORF">LAQU0_S04e09868g</name>
</gene>
<dbReference type="GO" id="GO:0000142">
    <property type="term" value="C:cellular bud neck contractile ring"/>
    <property type="evidence" value="ECO:0007669"/>
    <property type="project" value="TreeGrafter"/>
</dbReference>
<keyword evidence="1" id="KW-0132">Cell division</keyword>
<dbReference type="Proteomes" id="UP000236544">
    <property type="component" value="Unassembled WGS sequence"/>
</dbReference>
<dbReference type="InterPro" id="IPR011993">
    <property type="entry name" value="PH-like_dom_sf"/>
</dbReference>
<evidence type="ECO:0000313" key="5">
    <source>
        <dbReference type="EMBL" id="CUS22173.1"/>
    </source>
</evidence>
<evidence type="ECO:0000256" key="1">
    <source>
        <dbReference type="ARBA" id="ARBA00022618"/>
    </source>
</evidence>
<dbReference type="GO" id="GO:0005525">
    <property type="term" value="F:GTP binding"/>
    <property type="evidence" value="ECO:0007669"/>
    <property type="project" value="TreeGrafter"/>
</dbReference>
<dbReference type="EMBL" id="LN890563">
    <property type="protein sequence ID" value="CUS22173.1"/>
    <property type="molecule type" value="Genomic_DNA"/>
</dbReference>
<accession>A0A0N7MLF9</accession>
<dbReference type="SUPFAM" id="SSF50729">
    <property type="entry name" value="PH domain-like"/>
    <property type="match status" value="1"/>
</dbReference>
<dbReference type="InterPro" id="IPR001849">
    <property type="entry name" value="PH_domain"/>
</dbReference>
<dbReference type="GO" id="GO:0007120">
    <property type="term" value="P:axial cellular bud site selection"/>
    <property type="evidence" value="ECO:0007669"/>
    <property type="project" value="TreeGrafter"/>
</dbReference>
<dbReference type="PANTHER" id="PTHR36100">
    <property type="entry name" value="BUD SITE SELECTION PROTEIN 4"/>
    <property type="match status" value="1"/>
</dbReference>
<evidence type="ECO:0000259" key="4">
    <source>
        <dbReference type="PROSITE" id="PS50003"/>
    </source>
</evidence>
<dbReference type="Gene3D" id="2.30.29.30">
    <property type="entry name" value="Pleckstrin-homology domain (PH domain)/Phosphotyrosine-binding domain (PTB)"/>
    <property type="match status" value="1"/>
</dbReference>
<keyword evidence="6" id="KW-1185">Reference proteome</keyword>
<dbReference type="GO" id="GO:0097271">
    <property type="term" value="P:protein localization to bud neck"/>
    <property type="evidence" value="ECO:0007669"/>
    <property type="project" value="TreeGrafter"/>
</dbReference>
<feature type="compositionally biased region" description="Polar residues" evidence="3">
    <location>
        <begin position="784"/>
        <end position="793"/>
    </location>
</feature>
<dbReference type="PROSITE" id="PS50003">
    <property type="entry name" value="PH_DOMAIN"/>
    <property type="match status" value="1"/>
</dbReference>
<name>A0A0N7MLF9_9SACH</name>
<evidence type="ECO:0000313" key="6">
    <source>
        <dbReference type="Proteomes" id="UP000236544"/>
    </source>
</evidence>
<feature type="region of interest" description="Disordered" evidence="3">
    <location>
        <begin position="657"/>
        <end position="676"/>
    </location>
</feature>
<dbReference type="Pfam" id="PF00169">
    <property type="entry name" value="PH"/>
    <property type="match status" value="1"/>
</dbReference>
<keyword evidence="2" id="KW-0131">Cell cycle</keyword>
<reference evidence="6" key="1">
    <citation type="submission" date="2015-10" db="EMBL/GenBank/DDBJ databases">
        <authorList>
            <person name="Devillers H."/>
        </authorList>
    </citation>
    <scope>NUCLEOTIDE SEQUENCE [LARGE SCALE GENOMIC DNA]</scope>
</reference>
<feature type="compositionally biased region" description="Basic and acidic residues" evidence="3">
    <location>
        <begin position="490"/>
        <end position="508"/>
    </location>
</feature>
<feature type="region of interest" description="Disordered" evidence="3">
    <location>
        <begin position="485"/>
        <end position="585"/>
    </location>
</feature>
<dbReference type="CDD" id="cd13278">
    <property type="entry name" value="PH_Bud4"/>
    <property type="match status" value="1"/>
</dbReference>
<evidence type="ECO:0000256" key="2">
    <source>
        <dbReference type="ARBA" id="ARBA00023306"/>
    </source>
</evidence>
<organism evidence="5 6">
    <name type="scientific">Lachancea quebecensis</name>
    <dbReference type="NCBI Taxonomy" id="1654605"/>
    <lineage>
        <taxon>Eukaryota</taxon>
        <taxon>Fungi</taxon>
        <taxon>Dikarya</taxon>
        <taxon>Ascomycota</taxon>
        <taxon>Saccharomycotina</taxon>
        <taxon>Saccharomycetes</taxon>
        <taxon>Saccharomycetales</taxon>
        <taxon>Saccharomycetaceae</taxon>
        <taxon>Lachancea</taxon>
    </lineage>
</organism>
<feature type="region of interest" description="Disordered" evidence="3">
    <location>
        <begin position="435"/>
        <end position="466"/>
    </location>
</feature>
<proteinExistence type="predicted"/>
<dbReference type="OrthoDB" id="2123378at2759"/>
<sequence length="1381" mass="153512">MGSVWSVYCLNLILRFPHSNRRLLGFRKGLALSTARLSSPRSHKMFLDQSPSAQSASATVDSLLSEIEQEIPIHAKRQIPLQEIGDDTMEEIVRYNTRSNSSAAAVDPDLEPLHSLLENGNRKSVMFSDDFELHEYSAADDTAAGSAPASPVVWDFAPLAQARSGAGSLSKASLHLEEERSDVDSDSEGHSLDETFQLGQAELRANTVSDRNERLAHVYDSHHSSPNVPRLKEMVNGIDQQANLQVASEEHTQPLKITFESTRPLIDSNDDPQMLEFELQSRDSDDRLFVSAQHSPSKIPMTNTIRINRLSTTESLTAPGRFSSGSSVDESETDLETTMRQDKFQLLRTTAPPDLSKPLNTHSYHISSRSLLSHNVDNNSRAFSMATTADEFQSAKESASCDTSADESQSNYSVEDLQISTGMIREDDTLRSVTQSMQSGMEHSHLVETSGADGHPPSMPPLSTSYVERFSKSGSTSTVKITSLQNIKGHISENDSEHCNDEEPRPEKLTSNLGSDNENDEPVLFTRASCGSSSDKSSSARSMSSASTNGVELTKDSAGPSQETEQIEPQSTVGNNSPTTNTILTHSGASELGISYQLQDTRIVSNNFSKLFDEDAIFGDLEETSNDSIDITTSVKPSDYLSIWRSQEVNINSSPTISANSQFSQPSGGTAGSSISAHSNFKLKPRIISRSKLYYPPPKAENTFRLRNISAVSQTSRIGILDPLRLKSRVSEEASADFKLASASQSPQELSFDARQEKLHVSEDVAANPGSDEESEHREADVSDAQNIQTEELTNPVREKREVSVNLSLPDISGDNFDVSKELGDVLGTLTHDEMSLKQAGTGKNSDPLVYDIWDQNNYQNGIELELDDQDETKTKEIFNGGLLTRLLSDDSKVVDEGGEQVPKVGLGLLKNTDSDVAICRADSIKGIDVIRSASSDSVQHSFEHFKQPHTPSPVKASHVDSPFKIVRARKLINNKTASPNSTVEAELSIEATASDHQVSTSCSNKTVENQDKEKEPFPVDSAQMQDLGKFYILVKSIQKLKLEDIERHSPEVSLELDNGTHIVQTPWQLLKKEGIQVNQEFELIMKNNEFGNAPQLVITVKCRYKRPQAELIEIVERVPVKKKMPFGKTKYTINKKFVQKKLDFDTWDLKFAQDGSFARCTVPLVSDLLEQASHTQKTSRFPLYNEWERQKNASQQHVSLCELPRKPAYEVGEISLEMCFLPRTSKHEKFPKTLKLAHDVVERFNEQQRISFQGFLWQEGGDVECSLQKRFFVLKGTQLVAHHEITKKPQALINLLKVVSVVGEGKITEDNIKKVRNFTDIVLFSECFKLIFENGEVINLDAESAELKSKWTELLTRVVELNKFHQPWVKHFSNNRVMGV</sequence>
<dbReference type="PANTHER" id="PTHR36100:SF1">
    <property type="entry name" value="BUD SITE SELECTION PROTEIN 4"/>
    <property type="match status" value="1"/>
</dbReference>
<feature type="domain" description="PH" evidence="4">
    <location>
        <begin position="1250"/>
        <end position="1361"/>
    </location>
</feature>
<dbReference type="InterPro" id="IPR052007">
    <property type="entry name" value="Bud4"/>
</dbReference>
<dbReference type="SMART" id="SM00233">
    <property type="entry name" value="PH"/>
    <property type="match status" value="1"/>
</dbReference>
<protein>
    <submittedName>
        <fullName evidence="5">LAQU0S04e09868g1_1</fullName>
    </submittedName>
</protein>
<feature type="compositionally biased region" description="Low complexity" evidence="3">
    <location>
        <begin position="528"/>
        <end position="547"/>
    </location>
</feature>
<evidence type="ECO:0000256" key="3">
    <source>
        <dbReference type="SAM" id="MobiDB-lite"/>
    </source>
</evidence>
<feature type="region of interest" description="Disordered" evidence="3">
    <location>
        <begin position="765"/>
        <end position="802"/>
    </location>
</feature>
<feature type="compositionally biased region" description="Polar residues" evidence="3">
    <location>
        <begin position="559"/>
        <end position="585"/>
    </location>
</feature>